<feature type="chain" id="PRO_5041428664" evidence="2">
    <location>
        <begin position="23"/>
        <end position="140"/>
    </location>
</feature>
<comment type="caution">
    <text evidence="3">The sequence shown here is derived from an EMBL/GenBank/DDBJ whole genome shotgun (WGS) entry which is preliminary data.</text>
</comment>
<reference evidence="3" key="1">
    <citation type="submission" date="2023-07" db="EMBL/GenBank/DDBJ databases">
        <authorList>
            <consortium name="CYATHOMIX"/>
        </authorList>
    </citation>
    <scope>NUCLEOTIDE SEQUENCE</scope>
    <source>
        <strain evidence="3">N/A</strain>
    </source>
</reference>
<feature type="compositionally biased region" description="Basic and acidic residues" evidence="1">
    <location>
        <begin position="53"/>
        <end position="63"/>
    </location>
</feature>
<sequence length="140" mass="15570">MSLRSLFCLVIITGVFLAHIGAELPLGQDSPADDEDRESPRPKSDGITMTKMTEADTKKRKKEIQDYQRKAGILEKYGGEGIPKHVVMLPKTKTVAKPKNGEEPKNQSMKADKEPEPPIPVPVSSGFRLPQFRSQEAKKK</sequence>
<feature type="region of interest" description="Disordered" evidence="1">
    <location>
        <begin position="25"/>
        <end position="63"/>
    </location>
</feature>
<dbReference type="Proteomes" id="UP001176961">
    <property type="component" value="Unassembled WGS sequence"/>
</dbReference>
<keyword evidence="4" id="KW-1185">Reference proteome</keyword>
<evidence type="ECO:0000256" key="2">
    <source>
        <dbReference type="SAM" id="SignalP"/>
    </source>
</evidence>
<name>A0AA36H1C3_CYLNA</name>
<protein>
    <submittedName>
        <fullName evidence="3">Uncharacterized protein</fullName>
    </submittedName>
</protein>
<organism evidence="3 4">
    <name type="scientific">Cylicocyclus nassatus</name>
    <name type="common">Nematode worm</name>
    <dbReference type="NCBI Taxonomy" id="53992"/>
    <lineage>
        <taxon>Eukaryota</taxon>
        <taxon>Metazoa</taxon>
        <taxon>Ecdysozoa</taxon>
        <taxon>Nematoda</taxon>
        <taxon>Chromadorea</taxon>
        <taxon>Rhabditida</taxon>
        <taxon>Rhabditina</taxon>
        <taxon>Rhabditomorpha</taxon>
        <taxon>Strongyloidea</taxon>
        <taxon>Strongylidae</taxon>
        <taxon>Cylicocyclus</taxon>
    </lineage>
</organism>
<dbReference type="AlphaFoldDB" id="A0AA36H1C3"/>
<evidence type="ECO:0000313" key="4">
    <source>
        <dbReference type="Proteomes" id="UP001176961"/>
    </source>
</evidence>
<proteinExistence type="predicted"/>
<dbReference type="EMBL" id="CATQJL010000305">
    <property type="protein sequence ID" value="CAJ0601980.1"/>
    <property type="molecule type" value="Genomic_DNA"/>
</dbReference>
<keyword evidence="2" id="KW-0732">Signal</keyword>
<feature type="compositionally biased region" description="Basic and acidic residues" evidence="1">
    <location>
        <begin position="99"/>
        <end position="116"/>
    </location>
</feature>
<accession>A0AA36H1C3</accession>
<gene>
    <name evidence="3" type="ORF">CYNAS_LOCUS13963</name>
</gene>
<evidence type="ECO:0000256" key="1">
    <source>
        <dbReference type="SAM" id="MobiDB-lite"/>
    </source>
</evidence>
<feature type="region of interest" description="Disordered" evidence="1">
    <location>
        <begin position="88"/>
        <end position="140"/>
    </location>
</feature>
<evidence type="ECO:0000313" key="3">
    <source>
        <dbReference type="EMBL" id="CAJ0601980.1"/>
    </source>
</evidence>
<feature type="signal peptide" evidence="2">
    <location>
        <begin position="1"/>
        <end position="22"/>
    </location>
</feature>